<comment type="caution">
    <text evidence="1">The sequence shown here is derived from an EMBL/GenBank/DDBJ whole genome shotgun (WGS) entry which is preliminary data.</text>
</comment>
<accession>A0ACC1WVX4</accession>
<keyword evidence="2" id="KW-1185">Reference proteome</keyword>
<organism evidence="1 2">
    <name type="scientific">Melia azedarach</name>
    <name type="common">Chinaberry tree</name>
    <dbReference type="NCBI Taxonomy" id="155640"/>
    <lineage>
        <taxon>Eukaryota</taxon>
        <taxon>Viridiplantae</taxon>
        <taxon>Streptophyta</taxon>
        <taxon>Embryophyta</taxon>
        <taxon>Tracheophyta</taxon>
        <taxon>Spermatophyta</taxon>
        <taxon>Magnoliopsida</taxon>
        <taxon>eudicotyledons</taxon>
        <taxon>Gunneridae</taxon>
        <taxon>Pentapetalae</taxon>
        <taxon>rosids</taxon>
        <taxon>malvids</taxon>
        <taxon>Sapindales</taxon>
        <taxon>Meliaceae</taxon>
        <taxon>Melia</taxon>
    </lineage>
</organism>
<sequence length="467" mass="51092">MAEEFQAGICGGTWWNPSRSSSLSPCSAAGIGMADHMGSYMWASSDMIDMKTPTTTTTTKSCEESNNSVSADSSMVFQSAQKTQQTDSDSGGSSSVLMDSTLQMMSFGSSSSTDWNQVLLRGNERAENNYRSMIQEDLNSQMEKEWSPKSFSSAADDSSINVFKSINQDFPLDHHQLKPVSSSGNCTVNCEGLSAGFPITSASYGYSPALLQSYFEPDPQPQQSLYNNRSMNYMSTPNYGTNSNEISPSWPKIPSFLKPSLPKQQPGGLHFSNNTPFWNANASASAPSSMTDIRAGYFPSSQFLPPTLDEKLNCPSLNTKSGNREMRDSGSAGKKGSSEPPFKRPRIETPSPLPTFKVRKEKLGDRITALQQLVSPFGKTDTASVLHEAIEYIKFLHDQVSVLTTPYMKQGAQIQQQQSYDKLKDPEAPNQDLKSRGLCLVPVSSTFPVASETTADFWTPTFGGTFR</sequence>
<dbReference type="EMBL" id="CM051406">
    <property type="protein sequence ID" value="KAJ4703310.1"/>
    <property type="molecule type" value="Genomic_DNA"/>
</dbReference>
<proteinExistence type="predicted"/>
<reference evidence="1 2" key="1">
    <citation type="journal article" date="2023" name="Science">
        <title>Complex scaffold remodeling in plant triterpene biosynthesis.</title>
        <authorList>
            <person name="De La Pena R."/>
            <person name="Hodgson H."/>
            <person name="Liu J.C."/>
            <person name="Stephenson M.J."/>
            <person name="Martin A.C."/>
            <person name="Owen C."/>
            <person name="Harkess A."/>
            <person name="Leebens-Mack J."/>
            <person name="Jimenez L.E."/>
            <person name="Osbourn A."/>
            <person name="Sattely E.S."/>
        </authorList>
    </citation>
    <scope>NUCLEOTIDE SEQUENCE [LARGE SCALE GENOMIC DNA]</scope>
    <source>
        <strain evidence="2">cv. JPN11</strain>
        <tissue evidence="1">Leaf</tissue>
    </source>
</reference>
<gene>
    <name evidence="1" type="ORF">OWV82_023235</name>
</gene>
<evidence type="ECO:0000313" key="1">
    <source>
        <dbReference type="EMBL" id="KAJ4703310.1"/>
    </source>
</evidence>
<name>A0ACC1WVX4_MELAZ</name>
<protein>
    <submittedName>
        <fullName evidence="1">Transcription factor</fullName>
    </submittedName>
</protein>
<evidence type="ECO:0000313" key="2">
    <source>
        <dbReference type="Proteomes" id="UP001164539"/>
    </source>
</evidence>
<dbReference type="Proteomes" id="UP001164539">
    <property type="component" value="Chromosome 13"/>
</dbReference>